<feature type="compositionally biased region" description="Gly residues" evidence="1">
    <location>
        <begin position="953"/>
        <end position="970"/>
    </location>
</feature>
<feature type="domain" description="PKD" evidence="3">
    <location>
        <begin position="1340"/>
        <end position="1427"/>
    </location>
</feature>
<dbReference type="RefSeq" id="WP_256399658.1">
    <property type="nucleotide sequence ID" value="NZ_JANHJR010000002.1"/>
</dbReference>
<keyword evidence="2" id="KW-0472">Membrane</keyword>
<dbReference type="Pfam" id="PF17963">
    <property type="entry name" value="Big_9"/>
    <property type="match status" value="1"/>
</dbReference>
<dbReference type="Gene3D" id="2.60.40.10">
    <property type="entry name" value="Immunoglobulins"/>
    <property type="match status" value="3"/>
</dbReference>
<dbReference type="PROSITE" id="PS50093">
    <property type="entry name" value="PKD"/>
    <property type="match status" value="2"/>
</dbReference>
<feature type="compositionally biased region" description="Polar residues" evidence="1">
    <location>
        <begin position="781"/>
        <end position="790"/>
    </location>
</feature>
<dbReference type="SUPFAM" id="SSF49373">
    <property type="entry name" value="Invasin/intimin cell-adhesion fragments"/>
    <property type="match status" value="1"/>
</dbReference>
<dbReference type="InterPro" id="IPR029865">
    <property type="entry name" value="KIAA0319-like"/>
</dbReference>
<feature type="domain" description="PKD" evidence="3">
    <location>
        <begin position="980"/>
        <end position="1062"/>
    </location>
</feature>
<dbReference type="SUPFAM" id="SSF49299">
    <property type="entry name" value="PKD domain"/>
    <property type="match status" value="2"/>
</dbReference>
<feature type="transmembrane region" description="Helical" evidence="2">
    <location>
        <begin position="1480"/>
        <end position="1499"/>
    </location>
</feature>
<dbReference type="InterPro" id="IPR000601">
    <property type="entry name" value="PKD_dom"/>
</dbReference>
<dbReference type="InterPro" id="IPR026453">
    <property type="entry name" value="PGF_pre_PGF"/>
</dbReference>
<feature type="compositionally biased region" description="Polar residues" evidence="1">
    <location>
        <begin position="1463"/>
        <end position="1475"/>
    </location>
</feature>
<dbReference type="PANTHER" id="PTHR46182">
    <property type="entry name" value="FI19480P1"/>
    <property type="match status" value="1"/>
</dbReference>
<dbReference type="InterPro" id="IPR008964">
    <property type="entry name" value="Invasin/intimin_cell_adhesion"/>
</dbReference>
<dbReference type="InterPro" id="IPR022409">
    <property type="entry name" value="PKD/Chitinase_dom"/>
</dbReference>
<evidence type="ECO:0000256" key="1">
    <source>
        <dbReference type="SAM" id="MobiDB-lite"/>
    </source>
</evidence>
<dbReference type="PANTHER" id="PTHR46182:SF2">
    <property type="entry name" value="FI19480P1"/>
    <property type="match status" value="1"/>
</dbReference>
<evidence type="ECO:0000259" key="3">
    <source>
        <dbReference type="PROSITE" id="PS50093"/>
    </source>
</evidence>
<sequence>MVTFSVLLVAAMLAAASVAVVGVAGASDSSPAPDCSTVSWTTQTVSGETYYEVDSLETLQCIESQGLDSNYILTDSIDASETATWNGGSGFDPIGDENNEFTGTFDGNDHTISGLTIDRGGTYSVGLFSEVASGGTITAVGLEGGSVTGARRTGQLAGFNDGTVEDSHATGEVSGTERVGGLVGRSDGTIRRSYASGEPTRGTDWIGGLVGFNRGTVDRSFAARAVVGEGGGFDGASAGGLVGASTGTIADSYATGTVTASWFVGGLLGSYQADDGGTTRRSYATGALSIDDETQGIGGLVGGSAVSDTTVENAYWDVGTTNEASVSGQSIGTVTGVSGFGSTADTAPAPEMQGASAETNMPALDFTSTWETVESEDPDAAMDGYPILQGLDRTAQLRAQGNTPDTAPTATDCADLSWTTREITGATYYEVDSLYKLQCIEQQGLGNDYVLTGDIDAGPTAGWNGGSGFEPLGDSDTGFTGTFDGDGYTISGLTIDRPGTEDVGLFGYVGSAGTIANVTLEGNVTGQLRVGQLVGLNDGTIEASAATGLTNGYRNVGGLVGRSDGAIRRSAATGQRTSETKAAGGLVGQSFGTIDRSYATGDVDADTLAGGLVGHNEGTIADSYATGTVTAGYTAGGLVGKNTGADPSGIGLGTVRRSYATGTVTATEGDAEAGGLAGRNERPDGDGTIENSYWDVGTTGQECAGGDGGILTDNAGFGSVGDSTPAANATGDAVYDTMPALDFDATWTVTSDYPRLQWEGVDTLVVESLGATDPAVGENGTGSITVTATDSEGGPVEGATIEVTNADGLPGLSGEAVTDANGQATFPFTAGMPDDHAPEFAWKYDDEVGETVATPSSVTVLDAPDVDSITRTSASPTSADGVDFDVTFSESVVGVTADDFVATQAGGDVSGTVSAVTGSGSTYTVTVDSITGDGDLRLDVTDDDSITSDGTGVELGGAGTTGAGDGGFTGGETVVIDNTAPTADAGSDRAVDEGTTVTFDASNSSDDDAIASFEWAFGDGSANATGATPTHTYDDAGDYTVTLAVTDASGNTATETVTVAVQRDDDDGAAPDNWNAIPTANADSYSLSAGARLDVATGDGLLANDSDLDGAVSDLTVSVVDGPTDGSLDLGSDGSFTYTPDDGFTGTDSFTYAVSDLAGATDSATVTLVVDDGVERTVFEDPETIRRLLELPANTTPTYAERVAVSAEQSGSPSVTFTSNSTVSSVRFGADTEAGGNLTVTVFATNASLPDGVPGRVLVPLRLTGSQAVENASATVRMRVPRAELRAAGANASAVRVAHHAGGVWELLDATVVDETDDSVTVEVTTTGFSPFAVTAVGTPEATFSALPVAVTAGDELALDASESSTPYGHLTSYEWSVAGRERSGETTTVTLDEPGEYTVALTVTNDAGRTATATEAVTVEESAPSTETPTATGTPTAGGMPTETAGGTPSSTSSSEDGGTPVETTTDAAETTPNGSGGLGLGPAGSIVAILALSVLAARRR</sequence>
<dbReference type="InterPro" id="IPR035986">
    <property type="entry name" value="PKD_dom_sf"/>
</dbReference>
<dbReference type="SMART" id="SM00089">
    <property type="entry name" value="PKD"/>
    <property type="match status" value="2"/>
</dbReference>
<keyword evidence="5" id="KW-1185">Reference proteome</keyword>
<comment type="caution">
    <text evidence="4">The sequence shown here is derived from an EMBL/GenBank/DDBJ whole genome shotgun (WGS) entry which is preliminary data.</text>
</comment>
<dbReference type="EMBL" id="JBHUDO010000001">
    <property type="protein sequence ID" value="MFD1644386.1"/>
    <property type="molecule type" value="Genomic_DNA"/>
</dbReference>
<evidence type="ECO:0000313" key="5">
    <source>
        <dbReference type="Proteomes" id="UP001597034"/>
    </source>
</evidence>
<organism evidence="4 5">
    <name type="scientific">Haloarchaeobius litoreus</name>
    <dbReference type="NCBI Taxonomy" id="755306"/>
    <lineage>
        <taxon>Archaea</taxon>
        <taxon>Methanobacteriati</taxon>
        <taxon>Methanobacteriota</taxon>
        <taxon>Stenosarchaea group</taxon>
        <taxon>Halobacteria</taxon>
        <taxon>Halobacteriales</taxon>
        <taxon>Halorubellaceae</taxon>
        <taxon>Haloarchaeobius</taxon>
    </lineage>
</organism>
<accession>A0ABD6DHR6</accession>
<dbReference type="Gene3D" id="2.60.40.3440">
    <property type="match status" value="1"/>
</dbReference>
<keyword evidence="2" id="KW-0812">Transmembrane</keyword>
<dbReference type="Pfam" id="PF18911">
    <property type="entry name" value="PKD_4"/>
    <property type="match status" value="2"/>
</dbReference>
<protein>
    <submittedName>
        <fullName evidence="4">PKD domain-containing protein</fullName>
    </submittedName>
</protein>
<proteinExistence type="predicted"/>
<feature type="region of interest" description="Disordered" evidence="1">
    <location>
        <begin position="945"/>
        <end position="971"/>
    </location>
</feature>
<keyword evidence="2" id="KW-1133">Transmembrane helix</keyword>
<dbReference type="CDD" id="cd00146">
    <property type="entry name" value="PKD"/>
    <property type="match status" value="2"/>
</dbReference>
<reference evidence="4 5" key="1">
    <citation type="journal article" date="2019" name="Int. J. Syst. Evol. Microbiol.">
        <title>The Global Catalogue of Microorganisms (GCM) 10K type strain sequencing project: providing services to taxonomists for standard genome sequencing and annotation.</title>
        <authorList>
            <consortium name="The Broad Institute Genomics Platform"/>
            <consortium name="The Broad Institute Genome Sequencing Center for Infectious Disease"/>
            <person name="Wu L."/>
            <person name="Ma J."/>
        </authorList>
    </citation>
    <scope>NUCLEOTIDE SEQUENCE [LARGE SCALE GENOMIC DNA]</scope>
    <source>
        <strain evidence="4 5">CGMCC 1.10390</strain>
    </source>
</reference>
<evidence type="ECO:0000313" key="4">
    <source>
        <dbReference type="EMBL" id="MFD1644386.1"/>
    </source>
</evidence>
<dbReference type="Pfam" id="PF07581">
    <property type="entry name" value="Glug"/>
    <property type="match status" value="3"/>
</dbReference>
<dbReference type="Proteomes" id="UP001597034">
    <property type="component" value="Unassembled WGS sequence"/>
</dbReference>
<evidence type="ECO:0000256" key="2">
    <source>
        <dbReference type="SAM" id="Phobius"/>
    </source>
</evidence>
<feature type="region of interest" description="Disordered" evidence="1">
    <location>
        <begin position="1416"/>
        <end position="1484"/>
    </location>
</feature>
<dbReference type="NCBIfam" id="TIGR04213">
    <property type="entry name" value="PGF_pre_PGF"/>
    <property type="match status" value="1"/>
</dbReference>
<dbReference type="InterPro" id="IPR013783">
    <property type="entry name" value="Ig-like_fold"/>
</dbReference>
<name>A0ABD6DHR6_9EURY</name>
<feature type="region of interest" description="Disordered" evidence="1">
    <location>
        <begin position="776"/>
        <end position="795"/>
    </location>
</feature>
<feature type="compositionally biased region" description="Low complexity" evidence="1">
    <location>
        <begin position="1416"/>
        <end position="1462"/>
    </location>
</feature>
<dbReference type="InterPro" id="IPR011493">
    <property type="entry name" value="GLUG"/>
</dbReference>
<gene>
    <name evidence="4" type="ORF">ACFSBL_01705</name>
</gene>
<dbReference type="Gene3D" id="2.160.20.110">
    <property type="match status" value="2"/>
</dbReference>